<protein>
    <recommendedName>
        <fullName evidence="1">Transposase-associated domain-containing protein</fullName>
    </recommendedName>
</protein>
<reference evidence="2 3" key="1">
    <citation type="submission" date="2024-11" db="EMBL/GenBank/DDBJ databases">
        <title>A near-complete genome assembly of Cinchona calisaya.</title>
        <authorList>
            <person name="Lian D.C."/>
            <person name="Zhao X.W."/>
            <person name="Wei L."/>
        </authorList>
    </citation>
    <scope>NUCLEOTIDE SEQUENCE [LARGE SCALE GENOMIC DNA]</scope>
    <source>
        <tissue evidence="2">Nenye</tissue>
    </source>
</reference>
<name>A0ABD2YTG6_9GENT</name>
<accession>A0ABD2YTG6</accession>
<dbReference type="InterPro" id="IPR029480">
    <property type="entry name" value="Transpos_assoc"/>
</dbReference>
<sequence length="161" mass="18430">MDKSWMKIKNYLDPIYLNRVEEFIKFADLGKDSNSNLPCPCTLCNTFEDQTIEVMDNHLSCKGIDENYTRWIHHGESFEESDEENNGVDMIKEDSDSDGVQEMLNAIGVANFSENWRNLEDPTSDVSYEQEEAKLIELWVTSIQTCDASIGEKFILCAALL</sequence>
<organism evidence="2 3">
    <name type="scientific">Cinchona calisaya</name>
    <dbReference type="NCBI Taxonomy" id="153742"/>
    <lineage>
        <taxon>Eukaryota</taxon>
        <taxon>Viridiplantae</taxon>
        <taxon>Streptophyta</taxon>
        <taxon>Embryophyta</taxon>
        <taxon>Tracheophyta</taxon>
        <taxon>Spermatophyta</taxon>
        <taxon>Magnoliopsida</taxon>
        <taxon>eudicotyledons</taxon>
        <taxon>Gunneridae</taxon>
        <taxon>Pentapetalae</taxon>
        <taxon>asterids</taxon>
        <taxon>lamiids</taxon>
        <taxon>Gentianales</taxon>
        <taxon>Rubiaceae</taxon>
        <taxon>Cinchonoideae</taxon>
        <taxon>Cinchoneae</taxon>
        <taxon>Cinchona</taxon>
    </lineage>
</organism>
<dbReference type="AlphaFoldDB" id="A0ABD2YTG6"/>
<comment type="caution">
    <text evidence="2">The sequence shown here is derived from an EMBL/GenBank/DDBJ whole genome shotgun (WGS) entry which is preliminary data.</text>
</comment>
<evidence type="ECO:0000259" key="1">
    <source>
        <dbReference type="Pfam" id="PF13963"/>
    </source>
</evidence>
<evidence type="ECO:0000313" key="2">
    <source>
        <dbReference type="EMBL" id="KAL3510627.1"/>
    </source>
</evidence>
<dbReference type="Proteomes" id="UP001630127">
    <property type="component" value="Unassembled WGS sequence"/>
</dbReference>
<proteinExistence type="predicted"/>
<feature type="domain" description="Transposase-associated" evidence="1">
    <location>
        <begin position="3"/>
        <end position="76"/>
    </location>
</feature>
<keyword evidence="3" id="KW-1185">Reference proteome</keyword>
<dbReference type="Pfam" id="PF13963">
    <property type="entry name" value="Transpos_assoc"/>
    <property type="match status" value="1"/>
</dbReference>
<gene>
    <name evidence="2" type="ORF">ACH5RR_030028</name>
</gene>
<dbReference type="EMBL" id="JBJUIK010000012">
    <property type="protein sequence ID" value="KAL3510627.1"/>
    <property type="molecule type" value="Genomic_DNA"/>
</dbReference>
<evidence type="ECO:0000313" key="3">
    <source>
        <dbReference type="Proteomes" id="UP001630127"/>
    </source>
</evidence>